<name>A0A9W6DD53_9FIRM</name>
<dbReference type="AlphaFoldDB" id="A0A9W6DD53"/>
<accession>A0A9W6DD53</accession>
<proteinExistence type="predicted"/>
<comment type="caution">
    <text evidence="1">The sequence shown here is derived from an EMBL/GenBank/DDBJ whole genome shotgun (WGS) entry which is preliminary data.</text>
</comment>
<evidence type="ECO:0000313" key="1">
    <source>
        <dbReference type="EMBL" id="GKX28201.1"/>
    </source>
</evidence>
<sequence>MEKNNKINVGFLGNWIKSWVRDDGAIYGFHNHSVWGSNPYRLQDFTCGHSTFASPFLAGIACALSKKMNDEAKDLLDTLIQYQATSFQENNQYKHVGFQVGETLQSGLIHNAVPNIALGLTAYYGKDFLSSEKLDLIKGAILKNLIGTYGWGKGRPSKDSCCNQDYARIWSKLIFQKAFDDKRFEKEIPEDIDFMIANFHRTGFPDEESVATYRNICFEQNDVVEPTEYYGLMICPLIEAYEQYNEKRFLEQAIGICKQVIRSSWVDENGMRRLHKMYFKVNGKWEKLDEPMLIAGMGMSILGIAKCLEHHESEELKKFIDECNETYAFYQSKRGYFVSATGWKAEQDIAPCTAWHSHDFLYLVERLETIDDEFWNEFNKEYNKTSALLGDNCIWVEDNTHWAIKDYYSSEIYMVLGRKDCNKFGVDMGWVPGNRSLDEKYKFEGVPVFVKTSKGILIINNDNRELDVDSIIRTPIKK</sequence>
<dbReference type="SUPFAM" id="SSF48208">
    <property type="entry name" value="Six-hairpin glycosidases"/>
    <property type="match status" value="1"/>
</dbReference>
<organism evidence="1 2">
    <name type="scientific">Vallitalea longa</name>
    <dbReference type="NCBI Taxonomy" id="2936439"/>
    <lineage>
        <taxon>Bacteria</taxon>
        <taxon>Bacillati</taxon>
        <taxon>Bacillota</taxon>
        <taxon>Clostridia</taxon>
        <taxon>Lachnospirales</taxon>
        <taxon>Vallitaleaceae</taxon>
        <taxon>Vallitalea</taxon>
    </lineage>
</organism>
<evidence type="ECO:0000313" key="2">
    <source>
        <dbReference type="Proteomes" id="UP001144256"/>
    </source>
</evidence>
<dbReference type="InterPro" id="IPR008928">
    <property type="entry name" value="6-hairpin_glycosidase_sf"/>
</dbReference>
<dbReference type="RefSeq" id="WP_281812252.1">
    <property type="nucleotide sequence ID" value="NZ_BRLB01000001.1"/>
</dbReference>
<keyword evidence="2" id="KW-1185">Reference proteome</keyword>
<protein>
    <submittedName>
        <fullName evidence="1">Uncharacterized protein</fullName>
    </submittedName>
</protein>
<dbReference type="EMBL" id="BRLB01000001">
    <property type="protein sequence ID" value="GKX28201.1"/>
    <property type="molecule type" value="Genomic_DNA"/>
</dbReference>
<reference evidence="1" key="1">
    <citation type="submission" date="2022-06" db="EMBL/GenBank/DDBJ databases">
        <title>Vallitalea longa sp. nov., an anaerobic bacterium isolated from marine sediment.</title>
        <authorList>
            <person name="Hirano S."/>
            <person name="Terahara T."/>
            <person name="Mori K."/>
            <person name="Hamada M."/>
            <person name="Matsumoto R."/>
            <person name="Kobayashi T."/>
        </authorList>
    </citation>
    <scope>NUCLEOTIDE SEQUENCE</scope>
    <source>
        <strain evidence="1">SH18-1</strain>
    </source>
</reference>
<dbReference type="GO" id="GO:0005975">
    <property type="term" value="P:carbohydrate metabolic process"/>
    <property type="evidence" value="ECO:0007669"/>
    <property type="project" value="InterPro"/>
</dbReference>
<dbReference type="Proteomes" id="UP001144256">
    <property type="component" value="Unassembled WGS sequence"/>
</dbReference>
<gene>
    <name evidence="1" type="ORF">SH1V18_06810</name>
</gene>